<feature type="domain" description="Galactose-1-phosphate uridyl transferase C-terminal" evidence="16">
    <location>
        <begin position="191"/>
        <end position="355"/>
    </location>
</feature>
<dbReference type="Proteomes" id="UP001300502">
    <property type="component" value="Unassembled WGS sequence"/>
</dbReference>
<feature type="binding site" description="in other chain" evidence="11">
    <location>
        <position position="64"/>
    </location>
    <ligand>
        <name>UDP-alpha-D-glucose</name>
        <dbReference type="ChEBI" id="CHEBI:58885"/>
        <note>ligand shared between dimeric partners</note>
    </ligand>
</feature>
<evidence type="ECO:0000256" key="13">
    <source>
        <dbReference type="RuleBase" id="RU000506"/>
    </source>
</evidence>
<evidence type="ECO:0000256" key="6">
    <source>
        <dbReference type="ARBA" id="ARBA00022723"/>
    </source>
</evidence>
<feature type="binding site" description="in other chain" evidence="11">
    <location>
        <position position="176"/>
    </location>
    <ligand>
        <name>UDP-alpha-D-glucose</name>
        <dbReference type="ChEBI" id="CHEBI:58885"/>
        <note>ligand shared between dimeric partners</note>
    </ligand>
</feature>
<keyword evidence="8 13" id="KW-0299">Galactose metabolism</keyword>
<dbReference type="FunFam" id="3.30.428.10:FF:000002">
    <property type="entry name" value="Galactose-1-phosphate uridylyltransferase"/>
    <property type="match status" value="1"/>
</dbReference>
<keyword evidence="7 12" id="KW-0862">Zinc</keyword>
<keyword evidence="6 12" id="KW-0479">Metal-binding</keyword>
<evidence type="ECO:0000256" key="1">
    <source>
        <dbReference type="ARBA" id="ARBA00001107"/>
    </source>
</evidence>
<feature type="binding site" evidence="12">
    <location>
        <position position="121"/>
    </location>
    <ligand>
        <name>Zn(2+)</name>
        <dbReference type="ChEBI" id="CHEBI:29105"/>
    </ligand>
</feature>
<dbReference type="PIRSF" id="PIRSF000808">
    <property type="entry name" value="GalT"/>
    <property type="match status" value="1"/>
</dbReference>
<evidence type="ECO:0000256" key="10">
    <source>
        <dbReference type="PIRSR" id="PIRSR000808-1"/>
    </source>
</evidence>
<evidence type="ECO:0000256" key="3">
    <source>
        <dbReference type="ARBA" id="ARBA00010951"/>
    </source>
</evidence>
<feature type="binding site" evidence="12">
    <location>
        <position position="58"/>
    </location>
    <ligand>
        <name>Zn(2+)</name>
        <dbReference type="ChEBI" id="CHEBI:29105"/>
    </ligand>
</feature>
<dbReference type="CDD" id="cd00608">
    <property type="entry name" value="GalT"/>
    <property type="match status" value="1"/>
</dbReference>
<dbReference type="EC" id="2.7.7.12" evidence="13"/>
<feature type="binding site" evidence="11">
    <location>
        <begin position="31"/>
        <end position="34"/>
    </location>
    <ligand>
        <name>UDP-alpha-D-glucose</name>
        <dbReference type="ChEBI" id="CHEBI:58885"/>
        <note>ligand shared between dimeric partners</note>
    </ligand>
</feature>
<evidence type="ECO:0000259" key="15">
    <source>
        <dbReference type="Pfam" id="PF01087"/>
    </source>
</evidence>
<dbReference type="SUPFAM" id="SSF54197">
    <property type="entry name" value="HIT-like"/>
    <property type="match status" value="2"/>
</dbReference>
<feature type="binding site" evidence="11">
    <location>
        <begin position="320"/>
        <end position="321"/>
    </location>
    <ligand>
        <name>UDP-alpha-D-glucose</name>
        <dbReference type="ChEBI" id="CHEBI:58885"/>
        <note>ligand shared between dimeric partners</note>
    </ligand>
</feature>
<dbReference type="GO" id="GO:0033499">
    <property type="term" value="P:galactose catabolic process via UDP-galactose, Leloir pathway"/>
    <property type="evidence" value="ECO:0007669"/>
    <property type="project" value="TreeGrafter"/>
</dbReference>
<dbReference type="NCBIfam" id="NF008724">
    <property type="entry name" value="PRK11720.1"/>
    <property type="match status" value="1"/>
</dbReference>
<feature type="active site" description="Tele-UMP-histidine intermediate" evidence="10">
    <location>
        <position position="174"/>
    </location>
</feature>
<feature type="binding site" description="in other chain" evidence="11">
    <location>
        <position position="161"/>
    </location>
    <ligand>
        <name>UDP-alpha-D-glucose</name>
        <dbReference type="ChEBI" id="CHEBI:58885"/>
        <note>ligand shared between dimeric partners</note>
    </ligand>
</feature>
<organism evidence="17 18">
    <name type="scientific">Galdieria yellowstonensis</name>
    <dbReference type="NCBI Taxonomy" id="3028027"/>
    <lineage>
        <taxon>Eukaryota</taxon>
        <taxon>Rhodophyta</taxon>
        <taxon>Bangiophyceae</taxon>
        <taxon>Galdieriales</taxon>
        <taxon>Galdieriaceae</taxon>
        <taxon>Galdieria</taxon>
    </lineage>
</organism>
<evidence type="ECO:0000256" key="2">
    <source>
        <dbReference type="ARBA" id="ARBA00004947"/>
    </source>
</evidence>
<feature type="binding site" description="in other chain" evidence="11">
    <location>
        <position position="332"/>
    </location>
    <ligand>
        <name>UDP-alpha-D-glucose</name>
        <dbReference type="ChEBI" id="CHEBI:58885"/>
        <note>ligand shared between dimeric partners</note>
    </ligand>
</feature>
<dbReference type="PANTHER" id="PTHR11943">
    <property type="entry name" value="GALACTOSE-1-PHOSPHATE URIDYLYLTRANSFERASE"/>
    <property type="match status" value="1"/>
</dbReference>
<feature type="binding site" description="in other chain" evidence="11">
    <location>
        <begin position="167"/>
        <end position="169"/>
    </location>
    <ligand>
        <name>UDP-alpha-D-glucose</name>
        <dbReference type="ChEBI" id="CHEBI:58885"/>
        <note>ligand shared between dimeric partners</note>
    </ligand>
</feature>
<feature type="binding site" description="in other chain" evidence="11">
    <location>
        <begin position="80"/>
        <end position="81"/>
    </location>
    <ligand>
        <name>UDP-alpha-D-glucose</name>
        <dbReference type="ChEBI" id="CHEBI:58885"/>
        <note>ligand shared between dimeric partners</note>
    </ligand>
</feature>
<feature type="binding site" evidence="12">
    <location>
        <position position="55"/>
    </location>
    <ligand>
        <name>Zn(2+)</name>
        <dbReference type="ChEBI" id="CHEBI:29105"/>
    </ligand>
</feature>
<proteinExistence type="inferred from homology"/>
<dbReference type="Gene3D" id="3.30.428.10">
    <property type="entry name" value="HIT-like"/>
    <property type="match status" value="2"/>
</dbReference>
<evidence type="ECO:0000256" key="11">
    <source>
        <dbReference type="PIRSR" id="PIRSR000808-2"/>
    </source>
</evidence>
<dbReference type="InterPro" id="IPR036265">
    <property type="entry name" value="HIT-like_sf"/>
</dbReference>
<dbReference type="InterPro" id="IPR001937">
    <property type="entry name" value="GalP_UDPtransf1"/>
</dbReference>
<feature type="region of interest" description="Disordered" evidence="14">
    <location>
        <begin position="29"/>
        <end position="48"/>
    </location>
</feature>
<dbReference type="GO" id="GO:0005737">
    <property type="term" value="C:cytoplasm"/>
    <property type="evidence" value="ECO:0007669"/>
    <property type="project" value="TreeGrafter"/>
</dbReference>
<feature type="binding site" evidence="11">
    <location>
        <begin position="325"/>
        <end position="326"/>
    </location>
    <ligand>
        <name>UDP-alpha-D-glucose</name>
        <dbReference type="ChEBI" id="CHEBI:58885"/>
        <note>ligand shared between dimeric partners</note>
    </ligand>
</feature>
<keyword evidence="9 13" id="KW-0119">Carbohydrate metabolism</keyword>
<dbReference type="InterPro" id="IPR019779">
    <property type="entry name" value="GalP_UDPtransf1_His-AS"/>
</dbReference>
<evidence type="ECO:0000256" key="5">
    <source>
        <dbReference type="ARBA" id="ARBA00022695"/>
    </source>
</evidence>
<dbReference type="EMBL" id="JANCYU010000001">
    <property type="protein sequence ID" value="KAK4522148.1"/>
    <property type="molecule type" value="Genomic_DNA"/>
</dbReference>
<keyword evidence="18" id="KW-1185">Reference proteome</keyword>
<feature type="binding site" evidence="12">
    <location>
        <position position="172"/>
    </location>
    <ligand>
        <name>Zn(2+)</name>
        <dbReference type="ChEBI" id="CHEBI:29105"/>
    </ligand>
</feature>
<name>A0AAV9I5A9_9RHOD</name>
<protein>
    <recommendedName>
        <fullName evidence="13">Galactose-1-phosphate uridylyltransferase</fullName>
        <ecNumber evidence="13">2.7.7.12</ecNumber>
    </recommendedName>
</protein>
<comment type="similarity">
    <text evidence="3 13">Belongs to the galactose-1-phosphate uridylyltransferase type 1 family.</text>
</comment>
<dbReference type="AlphaFoldDB" id="A0AAV9I5A9"/>
<keyword evidence="5 13" id="KW-0548">Nucleotidyltransferase</keyword>
<feature type="domain" description="Galactose-1-phosphate uridyl transferase N-terminal" evidence="15">
    <location>
        <begin position="7"/>
        <end position="184"/>
    </location>
</feature>
<accession>A0AAV9I5A9</accession>
<comment type="cofactor">
    <cofactor evidence="12">
        <name>Zn(2+)</name>
        <dbReference type="ChEBI" id="CHEBI:29105"/>
    </cofactor>
    <text evidence="12">Binds 1 zinc ion per subunit.</text>
</comment>
<sequence length="356" mass="41363">MMSASHLEFTEHPHRRHNPLTNRSVLVSPHRAQRPWQGQVEPAAEEQKPTYDPKCYLCPGNSRAGGKQNPKYDETFVFTNDFAALLPDTPSFEQQDGADQDLLKVEGVKGTCKVICFSPRHDWTVAEMSVDSLIGVVRTWTEQHRLLAETDYIHHVQIFENKGQAMGCSNPHPHCQIWATEFVPTEPAVEFENMKSYMQRKRSNMLLDYLAIELKAQERIVCENNHFVALVPFWAEWPFETLVLPRTHCRSLQDLDSNQQEGLADIYRRVTCRYDNLFCCSFPYSMGLRQPPTDGKDSYEYCQFNMRFYPPLLRSATVRKFMVGFEMLGEPQRDITPEQAAERLRQCPEIHYKHKN</sequence>
<dbReference type="Pfam" id="PF01087">
    <property type="entry name" value="GalP_UDP_transf"/>
    <property type="match status" value="1"/>
</dbReference>
<evidence type="ECO:0000256" key="14">
    <source>
        <dbReference type="SAM" id="MobiDB-lite"/>
    </source>
</evidence>
<evidence type="ECO:0000256" key="8">
    <source>
        <dbReference type="ARBA" id="ARBA00023144"/>
    </source>
</evidence>
<gene>
    <name evidence="17" type="ORF">GAYE_FCTG49G0027</name>
</gene>
<dbReference type="PANTHER" id="PTHR11943:SF1">
    <property type="entry name" value="GALACTOSE-1-PHOSPHATE URIDYLYLTRANSFERASE"/>
    <property type="match status" value="1"/>
</dbReference>
<evidence type="ECO:0000256" key="7">
    <source>
        <dbReference type="ARBA" id="ARBA00022833"/>
    </source>
</evidence>
<comment type="caution">
    <text evidence="17">The sequence shown here is derived from an EMBL/GenBank/DDBJ whole genome shotgun (WGS) entry which is preliminary data.</text>
</comment>
<evidence type="ECO:0000259" key="16">
    <source>
        <dbReference type="Pfam" id="PF02744"/>
    </source>
</evidence>
<evidence type="ECO:0000313" key="17">
    <source>
        <dbReference type="EMBL" id="KAK4522148.1"/>
    </source>
</evidence>
<keyword evidence="4 13" id="KW-0808">Transferase</keyword>
<dbReference type="PROSITE" id="PS00117">
    <property type="entry name" value="GAL_P_UDP_TRANSF_I"/>
    <property type="match status" value="1"/>
</dbReference>
<dbReference type="InterPro" id="IPR005849">
    <property type="entry name" value="GalP_Utransf_N"/>
</dbReference>
<dbReference type="Pfam" id="PF02744">
    <property type="entry name" value="GalP_UDP_tr_C"/>
    <property type="match status" value="1"/>
</dbReference>
<dbReference type="InterPro" id="IPR005850">
    <property type="entry name" value="GalP_Utransf_C"/>
</dbReference>
<dbReference type="NCBIfam" id="TIGR00209">
    <property type="entry name" value="galT_1"/>
    <property type="match status" value="1"/>
</dbReference>
<reference evidence="17 18" key="1">
    <citation type="submission" date="2022-07" db="EMBL/GenBank/DDBJ databases">
        <title>Genome-wide signatures of adaptation to extreme environments.</title>
        <authorList>
            <person name="Cho C.H."/>
            <person name="Yoon H.S."/>
        </authorList>
    </citation>
    <scope>NUCLEOTIDE SEQUENCE [LARGE SCALE GENOMIC DNA]</scope>
    <source>
        <strain evidence="17 18">108.79 E11</strain>
    </source>
</reference>
<evidence type="ECO:0000256" key="4">
    <source>
        <dbReference type="ARBA" id="ARBA00022679"/>
    </source>
</evidence>
<evidence type="ECO:0000256" key="9">
    <source>
        <dbReference type="ARBA" id="ARBA00023277"/>
    </source>
</evidence>
<comment type="catalytic activity">
    <reaction evidence="1 13">
        <text>alpha-D-galactose 1-phosphate + UDP-alpha-D-glucose = alpha-D-glucose 1-phosphate + UDP-alpha-D-galactose</text>
        <dbReference type="Rhea" id="RHEA:13989"/>
        <dbReference type="ChEBI" id="CHEBI:58336"/>
        <dbReference type="ChEBI" id="CHEBI:58601"/>
        <dbReference type="ChEBI" id="CHEBI:58885"/>
        <dbReference type="ChEBI" id="CHEBI:66914"/>
        <dbReference type="EC" id="2.7.7.12"/>
    </reaction>
</comment>
<comment type="pathway">
    <text evidence="2 13">Carbohydrate metabolism; galactose metabolism.</text>
</comment>
<evidence type="ECO:0000256" key="12">
    <source>
        <dbReference type="PIRSR" id="PIRSR000808-3"/>
    </source>
</evidence>
<feature type="region of interest" description="Disordered" evidence="14">
    <location>
        <begin position="1"/>
        <end position="21"/>
    </location>
</feature>
<dbReference type="FunFam" id="3.30.428.10:FF:000001">
    <property type="entry name" value="Galactose-1-phosphate uridylyltransferase"/>
    <property type="match status" value="1"/>
</dbReference>
<dbReference type="GO" id="GO:0008108">
    <property type="term" value="F:UDP-glucose:hexose-1-phosphate uridylyltransferase activity"/>
    <property type="evidence" value="ECO:0007669"/>
    <property type="project" value="UniProtKB-EC"/>
</dbReference>
<dbReference type="GO" id="GO:0008270">
    <property type="term" value="F:zinc ion binding"/>
    <property type="evidence" value="ECO:0007669"/>
    <property type="project" value="InterPro"/>
</dbReference>
<evidence type="ECO:0000313" key="18">
    <source>
        <dbReference type="Proteomes" id="UP001300502"/>
    </source>
</evidence>